<evidence type="ECO:0000256" key="4">
    <source>
        <dbReference type="SAM" id="MobiDB-lite"/>
    </source>
</evidence>
<dbReference type="InterPro" id="IPR013320">
    <property type="entry name" value="ConA-like_dom_sf"/>
</dbReference>
<feature type="compositionally biased region" description="Basic and acidic residues" evidence="4">
    <location>
        <begin position="3486"/>
        <end position="3512"/>
    </location>
</feature>
<feature type="domain" description="LamG-like jellyroll fold" evidence="6">
    <location>
        <begin position="2277"/>
        <end position="2418"/>
    </location>
</feature>
<dbReference type="Proteomes" id="UP000578112">
    <property type="component" value="Unassembled WGS sequence"/>
</dbReference>
<dbReference type="Pfam" id="PF00652">
    <property type="entry name" value="Ricin_B_lectin"/>
    <property type="match status" value="2"/>
</dbReference>
<feature type="compositionally biased region" description="Polar residues" evidence="4">
    <location>
        <begin position="3240"/>
        <end position="3251"/>
    </location>
</feature>
<dbReference type="NCBIfam" id="TIGR01643">
    <property type="entry name" value="YD_repeat_2x"/>
    <property type="match status" value="8"/>
</dbReference>
<dbReference type="InterPro" id="IPR036844">
    <property type="entry name" value="Hint_dom_sf"/>
</dbReference>
<keyword evidence="1" id="KW-0732">Signal</keyword>
<dbReference type="CDD" id="cd00081">
    <property type="entry name" value="Hint"/>
    <property type="match status" value="1"/>
</dbReference>
<feature type="compositionally biased region" description="Basic and acidic residues" evidence="4">
    <location>
        <begin position="3579"/>
        <end position="3593"/>
    </location>
</feature>
<keyword evidence="3" id="KW-1015">Disulfide bond</keyword>
<protein>
    <submittedName>
        <fullName evidence="7">RHS repeat-associated protein</fullName>
    </submittedName>
</protein>
<feature type="compositionally biased region" description="Low complexity" evidence="4">
    <location>
        <begin position="178"/>
        <end position="193"/>
    </location>
</feature>
<dbReference type="PROSITE" id="PS50231">
    <property type="entry name" value="RICIN_B_LECTIN"/>
    <property type="match status" value="2"/>
</dbReference>
<dbReference type="Gene3D" id="2.60.120.200">
    <property type="match status" value="4"/>
</dbReference>
<name>A0A7W7MML4_9ACTN</name>
<evidence type="ECO:0000259" key="5">
    <source>
        <dbReference type="SMART" id="SM00458"/>
    </source>
</evidence>
<sequence length="3836" mass="410223">MGMSLGVPPEVVPENAGWPVSGLLSALRQPAALAAVTGLPMQKWARDAEHRDHYASGDKTRANGGAGRAPGRGKGVVDPAPPPQEAPKKWTAPEKSGAGSFDAKTSERLPKKSTALIDEFKNADGSITRQIHKSRTNYRAADGSYQPIDTTLIRRGDRLEMGANSIDVTLGARGADDSAPSSSVSPSAAAIPSTQAAPPAPRVKRVKSADEALASVTTASGHTMAYDLAGAADVAAVVDGSTATYPEILPDTDLELRTVSDGLKETIVLNTPAAGNEWVFPLRLEGLTAREMDDGSLELVAADGKVAMYVPAGYMQDSKVDPQSGLPARSWDVEYDLITVDGGQALKVTADAAWLNDPARQYPVRIDPTTWQTKDTGDIFVDNNDATKQHNGDDLPVGTYNSGTHKSRSFIHFDEFDNDGLTGTQIKSAKLFLFHTWSYNCTSHEPVYVRRITEPWTVASMEDNGTLAKGPSYSGAIGTMTITNNYPACENTGSNAGKGAWRSVSLNTATFNAWSSGSMPNYGLALTASETDSTAFKRFTSGNYGDSATDPYLEVTYDYNEPPQVNEQYPAYGQAVRTLSPELLADAHDADNWPKSLKYEFIFYDKDAKTQVFTSGAISKKSWIVPAGKLKWGESYYWTVKVSDGLLDNAKYLTKHLLVTPVPQPSITSGLSQNAEQGFDSVIGNYTTSSRDAMINTVGPALEVVRSYNSIDPRVGQAFGAGWSSVVDAKAVEANVTGPSGTSVVNTVVVTYPNGRELAFGRNHDGTFSSPAGRAATFTAIGTEGYRLVEKDGTTYDFLQKVATGRFALKAIKDVSGREETFAYNNNLLTTIKSASGRTLDFYWSETTPKHVEYVATDPVTPGDWDSVNTWWYQYTDNSLTKVCPPTNWGDCHAYQYTSGSLFQTAVDNSKPHSYWRLTETSGTTAESSVLDNVGTDNGAYSNVTLGQPGPLAGSTATAAGFNGTSSQVRLPANLDGDSTNQAISMWFKTPNGAGDGVLYGQSWEPTTSTATTTKGAYNPTLYVGTDGKLVGGFPKAPKLGASLGTLMAYGQGQCLTVPGNSSANGVRLALANCTGAANQVFTWTATRELRVTTGGVVKCLDAEGEGFTNGVDVITYDCNGQSNQQWEVKADGQIVAYASGLCLDSVGTGLPTQLNAEMQIWACFKQRTADQAYLSRVHTPMQSTASVADNNWHHVVLSTTGNKQELYLDGNRVAVDETGVTVQDMSAVSSYVGSGFLGGGWPNQSHVNTSSNLGTKDHFNGSIAEVAYYDTAVDKAMVDDIWAARLPVRPLTRVIRPSTQSTAVVAYDGATGRVSQLTDGNGTAWKPKKPTVTKTTKVHESAVLSGAPTNYWRLSDTGTQDAVNEVNGGTATYNNVTTGSVPGPLGGSTTAATFNGSNSHVALPAGVHPDGTNSVSMWFNTTDHGPLLGRSETFQFLSIPTMWIDSDGELRGLSPSTPATGPMSSQVAGKCLDVQGGTSENSTPIQLYTCNGSAAQTWTIESGSSSSVAVRALDKCLDIRGGSTADGAAIQLYTCNGSAAQLWDPMGGGLRNPASGKCVSINPTSGKYVDGTDALLYPCALDRANGWKLGVASHKAVNDGKWHHAVLTTAGNTQTLYLDGTKIQWAGGRTLTPATPQPAYSLGTSGASMWAGMAGATRDFTGHIAEVAFYAAELDPTQISNQFKARNAAQSNGSGEVNYAVEGPKSTTTTTVYDLVYSRKIADVDALGNMTRYGYSGKGHLRTVTDPMGNMTINEHDVRGNVVAATTCQDRSENKCSTSYTSYYPDATTENPAPNLINDRVMTQRGFGSTSATDDTYLTTYTYDGQGNRIGMVDPLKGKTTIAYTDGTTAGRTAGGYGADPAPANLPWRVVKPDGGVQTILYYPSGDVAETTDPAGMVTRYEYDGLGRTTKEIEVVAGVAGPTTTFAHDRLDRVVTVTNAAVTNAVNGDVHTPVTSLTYNVDGLLTSEVASDATGGDASRTVTYGYDGFGRRVTETDELGNTVETGYDEYGRVNRQKHADDSTVRTEYDALGNELATIVEGYIGDPHSPSPAANLTVRSMTYDKAGRLASEFVSEADTDGDGDEDGYTNDYTYTDNNLLASVTRRDPETGASFLMERNTYDAAGNVIKQVTNNGQTTTTRTYDAAGRSTAATLDLPEEPGDQAGARDRTTAYRYSFEDEVIGTTLSEGSTVLGRSEAMFDRLGRLRQQTTYLSDGLTPTMRWKMDQTSGPTTADSAGNNTGEVNGAVTWSSERGGSASFNGSSASIIGQPVVNAQQPYTVSAWVNLGARDLDRHVLGMAGDIGSSALKLFFNKTTETWQIAMAVRNPDASTTWLNSSTTVKAASNAWTHLAVTVDPVPANRTATLYVDGTATATISTTKDFNNRATGLRIGSETDTTGAFSGRIDDVQAYQKVLTPAEVGQLKSGAAPANDARVSRTTYGLTEDGSIKSVTDPRGNTAYITNDEVGRAVVTSSPAVNTVVEEGAPALTVSETLVGYNTFGEVTEQQDANDKVTTFRYDGVGQLVESELPSYTPKAGSAPIVAKTTAEYNEVGQVVATTDPLNATTRYEYDQFGRTVKVTAPDSGITRYSYSINGDVLRHTDPNGASVGSTYDYLGRTLKSTQAVRQASASYSTEYAYGTNGESPWPTKVTSPGRVTTQATYNAAGEQVTVTDGATKVTKMRYDGAGRPVRTTAPDQTYTTVAYDFAGRALSTSDYSKTDVLLRTRSQRYDAAGNTVAATDAYNREKTFTYDAAGRLESQREPISGSDAIVTRFGYDKAGNQTRFSNDDRGTNFITTYNEWGLPAKQIEPATAGNPNDRTFTMLYDAGGRLTRMESPGGVTVTSDYDVMGRLKRSSGTGAQVATTDREYEYDQVGRMTSFTGSAGKNTVQYDDRGLITSIAGVSGASSYTYNDDGALATRVDGAGTTSYGYDEAGRLKTLANATAGISQSYGYDETSQVTSISYGGGNKRSLGYNDLHQLETDEVKTSAEASIGKIAYEWDRNDNLTKKTTTGFNGASTNTYSYDFAGRMIGWDNGVTPVVYAYDKAGNRVQAGAKTFTYNERNQLVSDSAGTTYQYTARGTLAATTVNGQQTNTVTDAFNQVVSQGAKNGSTASYTYDGLGRMIQPSLKYTGLSNDIAADGTSVYVRDVADGLVGVASGSTYRYAWTDIHDDVVGEFAGNGTALTGSVSYDPWGKILAGGGMVGKLGYQSEWTDQGTGKVNMWSRWYDPETGAFDTRDTATNSPTPTSGAANRYAYAEGDPLGNTDTTGNAVDGKCGEYDFACAMKKYQAQLADYTSAMDQRDRDMKAAGGEIARQEADFQRAERESQTPLLDILLQVGIGMLLDMIGYNAIVGCIGGSIWDCVDLASNFLGPIKALKLAKSLYRAVDRAFSGYRMWKRVVEGARTVMRHTQNLLQQARKHLNDVMQKLPKKPKMPKKKKKPPTKKKPKPKKQKQEKPKASTQATKPKPQTKARNDSKPNNAKPKKQERQQERQRDRDRDRDEPQEADRPETASCHSFDPATRVLMADGTIRPISEVNVGDEVRAKDPATGDEGARQVTELHSNRDIELTDVTVSDRPAGEKADKSVGEGKGGRSTRGPTEAVLETTAYHPFWDATAGKWVDAADLVEGKSTLVGPDGEIQYVIDVHAFDGSKVMRDLTVAEIHTYYVIAGNEPVLVHNCGSDDELQELANELGDTATEYQKLAGTEWDVQNKTSAAIRAQFPDGKGGWNEATVVGSSGDGMSLGQISLARRKGHIAVEDNIEGLTHAEHNILLRIHQMGGRPIAGAASRSVCRPGPCGEMIRATAGRISGQVYSRERGFKIRTFYWPGSRRCKC</sequence>
<evidence type="ECO:0000256" key="2">
    <source>
        <dbReference type="ARBA" id="ARBA00022737"/>
    </source>
</evidence>
<feature type="region of interest" description="Disordered" evidence="4">
    <location>
        <begin position="3428"/>
        <end position="3522"/>
    </location>
</feature>
<dbReference type="Pfam" id="PF25023">
    <property type="entry name" value="TEN_YD-shell"/>
    <property type="match status" value="2"/>
</dbReference>
<dbReference type="InterPro" id="IPR001791">
    <property type="entry name" value="Laminin_G"/>
</dbReference>
<comment type="caution">
    <text evidence="7">The sequence shown here is derived from an EMBL/GenBank/DDBJ whole genome shotgun (WGS) entry which is preliminary data.</text>
</comment>
<dbReference type="CDD" id="cd23418">
    <property type="entry name" value="beta-trefoil_Ricin_XLN-like"/>
    <property type="match status" value="1"/>
</dbReference>
<proteinExistence type="predicted"/>
<dbReference type="InterPro" id="IPR050708">
    <property type="entry name" value="T6SS_VgrG/RHS"/>
</dbReference>
<dbReference type="EMBL" id="JACHNH010000001">
    <property type="protein sequence ID" value="MBB4759772.1"/>
    <property type="molecule type" value="Genomic_DNA"/>
</dbReference>
<accession>A0A7W7MML4</accession>
<feature type="domain" description="Ricin B lectin" evidence="5">
    <location>
        <begin position="1461"/>
        <end position="1591"/>
    </location>
</feature>
<feature type="region of interest" description="Disordered" evidence="4">
    <location>
        <begin position="3539"/>
        <end position="3600"/>
    </location>
</feature>
<dbReference type="InterPro" id="IPR022385">
    <property type="entry name" value="Rhs_assc_core"/>
</dbReference>
<feature type="region of interest" description="Disordered" evidence="4">
    <location>
        <begin position="172"/>
        <end position="202"/>
    </location>
</feature>
<dbReference type="SMART" id="SM00560">
    <property type="entry name" value="LamGL"/>
    <property type="match status" value="1"/>
</dbReference>
<feature type="domain" description="Ricin B lectin" evidence="5">
    <location>
        <begin position="1044"/>
        <end position="1168"/>
    </location>
</feature>
<evidence type="ECO:0000259" key="6">
    <source>
        <dbReference type="SMART" id="SM00560"/>
    </source>
</evidence>
<feature type="region of interest" description="Disordered" evidence="4">
    <location>
        <begin position="3234"/>
        <end position="3264"/>
    </location>
</feature>
<dbReference type="Pfam" id="PF05593">
    <property type="entry name" value="RHS_repeat"/>
    <property type="match status" value="3"/>
</dbReference>
<evidence type="ECO:0000313" key="8">
    <source>
        <dbReference type="Proteomes" id="UP000578112"/>
    </source>
</evidence>
<organism evidence="7 8">
    <name type="scientific">Actinoplanes digitatis</name>
    <dbReference type="NCBI Taxonomy" id="1868"/>
    <lineage>
        <taxon>Bacteria</taxon>
        <taxon>Bacillati</taxon>
        <taxon>Actinomycetota</taxon>
        <taxon>Actinomycetes</taxon>
        <taxon>Micromonosporales</taxon>
        <taxon>Micromonosporaceae</taxon>
        <taxon>Actinoplanes</taxon>
    </lineage>
</organism>
<feature type="compositionally biased region" description="Gly residues" evidence="4">
    <location>
        <begin position="64"/>
        <end position="74"/>
    </location>
</feature>
<dbReference type="Pfam" id="PF13385">
    <property type="entry name" value="Laminin_G_3"/>
    <property type="match status" value="2"/>
</dbReference>
<evidence type="ECO:0000256" key="3">
    <source>
        <dbReference type="ARBA" id="ARBA00023157"/>
    </source>
</evidence>
<dbReference type="PANTHER" id="PTHR32305:SF15">
    <property type="entry name" value="PROTEIN RHSA-RELATED"/>
    <property type="match status" value="1"/>
</dbReference>
<dbReference type="Gene3D" id="2.170.16.10">
    <property type="entry name" value="Hedgehog/Intein (Hint) domain"/>
    <property type="match status" value="1"/>
</dbReference>
<dbReference type="PANTHER" id="PTHR32305">
    <property type="match status" value="1"/>
</dbReference>
<gene>
    <name evidence="7" type="ORF">BJ971_000328</name>
</gene>
<dbReference type="InterPro" id="IPR031325">
    <property type="entry name" value="RHS_repeat"/>
</dbReference>
<dbReference type="InterPro" id="IPR056823">
    <property type="entry name" value="TEN-like_YD-shell"/>
</dbReference>
<evidence type="ECO:0000313" key="7">
    <source>
        <dbReference type="EMBL" id="MBB4759772.1"/>
    </source>
</evidence>
<feature type="compositionally biased region" description="Basic and acidic residues" evidence="4">
    <location>
        <begin position="3542"/>
        <end position="3556"/>
    </location>
</feature>
<feature type="compositionally biased region" description="Basic and acidic residues" evidence="4">
    <location>
        <begin position="48"/>
        <end position="61"/>
    </location>
</feature>
<dbReference type="Gene3D" id="2.180.10.10">
    <property type="entry name" value="RHS repeat-associated core"/>
    <property type="match status" value="4"/>
</dbReference>
<dbReference type="Pfam" id="PF07591">
    <property type="entry name" value="PT-HINT"/>
    <property type="match status" value="1"/>
</dbReference>
<keyword evidence="8" id="KW-1185">Reference proteome</keyword>
<keyword evidence="2" id="KW-0677">Repeat</keyword>
<dbReference type="SUPFAM" id="SSF50370">
    <property type="entry name" value="Ricin B-like lectins"/>
    <property type="match status" value="2"/>
</dbReference>
<dbReference type="InterPro" id="IPR006530">
    <property type="entry name" value="YD"/>
</dbReference>
<reference evidence="7 8" key="1">
    <citation type="submission" date="2020-08" db="EMBL/GenBank/DDBJ databases">
        <title>Sequencing the genomes of 1000 actinobacteria strains.</title>
        <authorList>
            <person name="Klenk H.-P."/>
        </authorList>
    </citation>
    <scope>NUCLEOTIDE SEQUENCE [LARGE SCALE GENOMIC DNA]</scope>
    <source>
        <strain evidence="7 8">DSM 43149</strain>
    </source>
</reference>
<dbReference type="SMART" id="SM00458">
    <property type="entry name" value="RICIN"/>
    <property type="match status" value="2"/>
</dbReference>
<dbReference type="InterPro" id="IPR000772">
    <property type="entry name" value="Ricin_B_lectin"/>
</dbReference>
<dbReference type="InterPro" id="IPR035992">
    <property type="entry name" value="Ricin_B-like_lectins"/>
</dbReference>
<dbReference type="Gene3D" id="2.80.10.50">
    <property type="match status" value="2"/>
</dbReference>
<dbReference type="SUPFAM" id="SSF49899">
    <property type="entry name" value="Concanavalin A-like lectins/glucanases"/>
    <property type="match status" value="3"/>
</dbReference>
<dbReference type="NCBIfam" id="TIGR03696">
    <property type="entry name" value="Rhs_assc_core"/>
    <property type="match status" value="1"/>
</dbReference>
<dbReference type="SUPFAM" id="SSF51294">
    <property type="entry name" value="Hedgehog/intein (Hint) domain"/>
    <property type="match status" value="1"/>
</dbReference>
<feature type="compositionally biased region" description="Basic residues" evidence="4">
    <location>
        <begin position="3430"/>
        <end position="3453"/>
    </location>
</feature>
<dbReference type="InterPro" id="IPR006558">
    <property type="entry name" value="LamG-like"/>
</dbReference>
<dbReference type="Pfam" id="PF02210">
    <property type="entry name" value="Laminin_G_2"/>
    <property type="match status" value="1"/>
</dbReference>
<evidence type="ECO:0000256" key="1">
    <source>
        <dbReference type="ARBA" id="ARBA00022729"/>
    </source>
</evidence>
<feature type="region of interest" description="Disordered" evidence="4">
    <location>
        <begin position="48"/>
        <end position="110"/>
    </location>
</feature>